<dbReference type="HOGENOM" id="CLU_072948_0_0_1"/>
<dbReference type="AlphaFoldDB" id="K3WDD0"/>
<proteinExistence type="predicted"/>
<name>K3WDD0_GLOUD</name>
<evidence type="ECO:0000256" key="2">
    <source>
        <dbReference type="SAM" id="MobiDB-lite"/>
    </source>
</evidence>
<dbReference type="VEuPathDB" id="FungiDB:PYU1_G002968"/>
<evidence type="ECO:0000313" key="3">
    <source>
        <dbReference type="EnsemblProtists" id="PYU1_T002971"/>
    </source>
</evidence>
<evidence type="ECO:0000256" key="1">
    <source>
        <dbReference type="SAM" id="Coils"/>
    </source>
</evidence>
<organism evidence="3 4">
    <name type="scientific">Globisporangium ultimum (strain ATCC 200006 / CBS 805.95 / DAOM BR144)</name>
    <name type="common">Pythium ultimum</name>
    <dbReference type="NCBI Taxonomy" id="431595"/>
    <lineage>
        <taxon>Eukaryota</taxon>
        <taxon>Sar</taxon>
        <taxon>Stramenopiles</taxon>
        <taxon>Oomycota</taxon>
        <taxon>Peronosporomycetes</taxon>
        <taxon>Pythiales</taxon>
        <taxon>Pythiaceae</taxon>
        <taxon>Globisporangium</taxon>
    </lineage>
</organism>
<dbReference type="STRING" id="431595.K3WDD0"/>
<accession>K3WDD0</accession>
<dbReference type="OMA" id="FESICME"/>
<keyword evidence="1" id="KW-0175">Coiled coil</keyword>
<keyword evidence="4" id="KW-1185">Reference proteome</keyword>
<dbReference type="InParanoid" id="K3WDD0"/>
<reference evidence="3" key="3">
    <citation type="submission" date="2015-02" db="UniProtKB">
        <authorList>
            <consortium name="EnsemblProtists"/>
        </authorList>
    </citation>
    <scope>IDENTIFICATION</scope>
    <source>
        <strain evidence="3">DAOM BR144</strain>
    </source>
</reference>
<dbReference type="EMBL" id="GL376628">
    <property type="status" value="NOT_ANNOTATED_CDS"/>
    <property type="molecule type" value="Genomic_DNA"/>
</dbReference>
<protein>
    <submittedName>
        <fullName evidence="3">Uncharacterized protein</fullName>
    </submittedName>
</protein>
<reference evidence="4" key="2">
    <citation type="submission" date="2010-04" db="EMBL/GenBank/DDBJ databases">
        <authorList>
            <person name="Buell R."/>
            <person name="Hamilton J."/>
            <person name="Hostetler J."/>
        </authorList>
    </citation>
    <scope>NUCLEOTIDE SEQUENCE [LARGE SCALE GENOMIC DNA]</scope>
    <source>
        <strain evidence="4">DAOM:BR144</strain>
    </source>
</reference>
<feature type="coiled-coil region" evidence="1">
    <location>
        <begin position="149"/>
        <end position="249"/>
    </location>
</feature>
<reference evidence="4" key="1">
    <citation type="journal article" date="2010" name="Genome Biol.">
        <title>Genome sequence of the necrotrophic plant pathogen Pythium ultimum reveals original pathogenicity mechanisms and effector repertoire.</title>
        <authorList>
            <person name="Levesque C.A."/>
            <person name="Brouwer H."/>
            <person name="Cano L."/>
            <person name="Hamilton J.P."/>
            <person name="Holt C."/>
            <person name="Huitema E."/>
            <person name="Raffaele S."/>
            <person name="Robideau G.P."/>
            <person name="Thines M."/>
            <person name="Win J."/>
            <person name="Zerillo M.M."/>
            <person name="Beakes G.W."/>
            <person name="Boore J.L."/>
            <person name="Busam D."/>
            <person name="Dumas B."/>
            <person name="Ferriera S."/>
            <person name="Fuerstenberg S.I."/>
            <person name="Gachon C.M."/>
            <person name="Gaulin E."/>
            <person name="Govers F."/>
            <person name="Grenville-Briggs L."/>
            <person name="Horner N."/>
            <person name="Hostetler J."/>
            <person name="Jiang R.H."/>
            <person name="Johnson J."/>
            <person name="Krajaejun T."/>
            <person name="Lin H."/>
            <person name="Meijer H.J."/>
            <person name="Moore B."/>
            <person name="Morris P."/>
            <person name="Phuntmart V."/>
            <person name="Puiu D."/>
            <person name="Shetty J."/>
            <person name="Stajich J.E."/>
            <person name="Tripathy S."/>
            <person name="Wawra S."/>
            <person name="van West P."/>
            <person name="Whitty B.R."/>
            <person name="Coutinho P.M."/>
            <person name="Henrissat B."/>
            <person name="Martin F."/>
            <person name="Thomas P.D."/>
            <person name="Tyler B.M."/>
            <person name="De Vries R.P."/>
            <person name="Kamoun S."/>
            <person name="Yandell M."/>
            <person name="Tisserat N."/>
            <person name="Buell C.R."/>
        </authorList>
    </citation>
    <scope>NUCLEOTIDE SEQUENCE</scope>
    <source>
        <strain evidence="4">DAOM:BR144</strain>
    </source>
</reference>
<dbReference type="eggNOG" id="ENOG502S5X3">
    <property type="taxonomic scope" value="Eukaryota"/>
</dbReference>
<dbReference type="EnsemblProtists" id="PYU1_T002971">
    <property type="protein sequence ID" value="PYU1_T002971"/>
    <property type="gene ID" value="PYU1_G002968"/>
</dbReference>
<evidence type="ECO:0000313" key="4">
    <source>
        <dbReference type="Proteomes" id="UP000019132"/>
    </source>
</evidence>
<feature type="region of interest" description="Disordered" evidence="2">
    <location>
        <begin position="60"/>
        <end position="80"/>
    </location>
</feature>
<sequence length="265" mass="29950">MQLDAENEAALQALRSPGPLAASQGLRLRGFTTCPHCQQGFGSASFAIHVRRCRALYPPPEEEPVGESESAAPAKPVKPKKPKPLYSLVDLCLRFITKNFQTVCMDRIASQPEEEAALIESLPTSLVHRIIVNLVNDLDEKDAKRRAKIKRMETDAAALQREKQRLETFRQQTMTARVRLNEQEQTNEQLRRELEARTQELAAEGARSQQLRSQGEGFEKLQHRLEAKINSLNLENDTLKTELRVAQKKEMDTIKQLATASKKLD</sequence>
<dbReference type="Proteomes" id="UP000019132">
    <property type="component" value="Unassembled WGS sequence"/>
</dbReference>